<dbReference type="AlphaFoldDB" id="A0A2U2B3E3"/>
<evidence type="ECO:0000313" key="3">
    <source>
        <dbReference type="Proteomes" id="UP000244956"/>
    </source>
</evidence>
<gene>
    <name evidence="2" type="ORF">DDZ16_20090</name>
</gene>
<reference evidence="2 3" key="1">
    <citation type="submission" date="2018-05" db="EMBL/GenBank/DDBJ databases">
        <title>Marinilabilia rubrum sp. nov., isolated from saltern sediment.</title>
        <authorList>
            <person name="Zhang R."/>
        </authorList>
    </citation>
    <scope>NUCLEOTIDE SEQUENCE [LARGE SCALE GENOMIC DNA]</scope>
    <source>
        <strain evidence="2 3">WTE16</strain>
    </source>
</reference>
<dbReference type="RefSeq" id="WP_109266269.1">
    <property type="nucleotide sequence ID" value="NZ_QEWP01000032.1"/>
</dbReference>
<sequence>MKSSRSFAAAVGLLFFMLLGGIGTLSQKTYASVNHSEKDSIKCLQQLSVASLALEKEMFKHAVGPWRFLFKNCPDLSVRMYSDGAKLFKHFVESAKDEQSREAYLDTLLMIYDKRIEYFGDHNKYPEGWIYGRKGMALVRYERKNVNALKEAYECFQKCYSRMGVKTEPAVMISWIQASRALVQKGDHSEEQFLRDYVTVYDHITADGFKNSYNERVYERILLAVKKIFNRTEKCNCETFAKLLETKSDVNELDSNDINVFMEVMEMAECSDSELYTQLVERKYEIKPSAEAAGGLARMFIKHGDFDRAANYYSEALEKTVNDSLKAVFYYELAVLKDGHFKEEVEARQYAKRASALLPGWGKPHLLLGSIYARASVRIEGNELEKSAVYWAAVDQFMMAMKKDAKCSEEARKQIDVYSQYFPDKQTCFFHGLDEGQEFVVGDWINEPTTVRFR</sequence>
<protein>
    <submittedName>
        <fullName evidence="2">Uncharacterized protein</fullName>
    </submittedName>
</protein>
<evidence type="ECO:0000313" key="2">
    <source>
        <dbReference type="EMBL" id="PWD97586.1"/>
    </source>
</evidence>
<dbReference type="Proteomes" id="UP000244956">
    <property type="component" value="Unassembled WGS sequence"/>
</dbReference>
<accession>A0A2U2B3E3</accession>
<name>A0A2U2B3E3_9BACT</name>
<organism evidence="2 3">
    <name type="scientific">Marinilabilia rubra</name>
    <dbReference type="NCBI Taxonomy" id="2162893"/>
    <lineage>
        <taxon>Bacteria</taxon>
        <taxon>Pseudomonadati</taxon>
        <taxon>Bacteroidota</taxon>
        <taxon>Bacteroidia</taxon>
        <taxon>Marinilabiliales</taxon>
        <taxon>Marinilabiliaceae</taxon>
        <taxon>Marinilabilia</taxon>
    </lineage>
</organism>
<keyword evidence="1" id="KW-0802">TPR repeat</keyword>
<dbReference type="Gene3D" id="1.25.40.10">
    <property type="entry name" value="Tetratricopeptide repeat domain"/>
    <property type="match status" value="1"/>
</dbReference>
<keyword evidence="3" id="KW-1185">Reference proteome</keyword>
<dbReference type="InterPro" id="IPR019734">
    <property type="entry name" value="TPR_rpt"/>
</dbReference>
<dbReference type="InterPro" id="IPR011990">
    <property type="entry name" value="TPR-like_helical_dom_sf"/>
</dbReference>
<dbReference type="PROSITE" id="PS50005">
    <property type="entry name" value="TPR"/>
    <property type="match status" value="1"/>
</dbReference>
<dbReference type="OrthoDB" id="1522899at2"/>
<dbReference type="SUPFAM" id="SSF48452">
    <property type="entry name" value="TPR-like"/>
    <property type="match status" value="1"/>
</dbReference>
<proteinExistence type="predicted"/>
<evidence type="ECO:0000256" key="1">
    <source>
        <dbReference type="PROSITE-ProRule" id="PRU00339"/>
    </source>
</evidence>
<comment type="caution">
    <text evidence="2">The sequence shown here is derived from an EMBL/GenBank/DDBJ whole genome shotgun (WGS) entry which is preliminary data.</text>
</comment>
<feature type="repeat" description="TPR" evidence="1">
    <location>
        <begin position="290"/>
        <end position="323"/>
    </location>
</feature>
<dbReference type="EMBL" id="QEWP01000032">
    <property type="protein sequence ID" value="PWD97586.1"/>
    <property type="molecule type" value="Genomic_DNA"/>
</dbReference>